<evidence type="ECO:0000313" key="3">
    <source>
        <dbReference type="Proteomes" id="UP000239685"/>
    </source>
</evidence>
<gene>
    <name evidence="2" type="ORF">CDQ78_07480</name>
</gene>
<keyword evidence="1" id="KW-0472">Membrane</keyword>
<reference evidence="2 3" key="1">
    <citation type="submission" date="2017-06" db="EMBL/GenBank/DDBJ databases">
        <title>Updating the genomic taxonomy and epidemiology of Campylobacter hyointestinalis; discovery in New Zealand farmed ruminants.</title>
        <authorList>
            <person name="Wilkinson D.A."/>
            <person name="Fayaz A."/>
            <person name="Biggs P.J."/>
            <person name="Midwinter A.C."/>
        </authorList>
    </citation>
    <scope>NUCLEOTIDE SEQUENCE [LARGE SCALE GENOMIC DNA]</scope>
    <source>
        <strain evidence="2 3">S1614a</strain>
    </source>
</reference>
<proteinExistence type="predicted"/>
<sequence length="88" mass="10896">MILNRRLFYILLVELFLSMLFYNIVIGGGINEFYRMQKQCIAHLISNFLVFFCLFYILSFLPIYMHNYSTYFCHYFCINWYSRNISYY</sequence>
<dbReference type="AlphaFoldDB" id="A0A855N9V3"/>
<feature type="transmembrane region" description="Helical" evidence="1">
    <location>
        <begin position="41"/>
        <end position="61"/>
    </location>
</feature>
<dbReference type="EMBL" id="NIQP01000007">
    <property type="protein sequence ID" value="PPB71256.1"/>
    <property type="molecule type" value="Genomic_DNA"/>
</dbReference>
<keyword evidence="1" id="KW-1133">Transmembrane helix</keyword>
<accession>A0A855N9V3</accession>
<evidence type="ECO:0000313" key="2">
    <source>
        <dbReference type="EMBL" id="PPB71256.1"/>
    </source>
</evidence>
<organism evidence="2 3">
    <name type="scientific">Campylobacter hyointestinalis subsp. hyointestinalis</name>
    <dbReference type="NCBI Taxonomy" id="91352"/>
    <lineage>
        <taxon>Bacteria</taxon>
        <taxon>Pseudomonadati</taxon>
        <taxon>Campylobacterota</taxon>
        <taxon>Epsilonproteobacteria</taxon>
        <taxon>Campylobacterales</taxon>
        <taxon>Campylobacteraceae</taxon>
        <taxon>Campylobacter</taxon>
    </lineage>
</organism>
<protein>
    <submittedName>
        <fullName evidence="2">Uncharacterized protein</fullName>
    </submittedName>
</protein>
<feature type="transmembrane region" description="Helical" evidence="1">
    <location>
        <begin position="7"/>
        <end position="29"/>
    </location>
</feature>
<evidence type="ECO:0000256" key="1">
    <source>
        <dbReference type="SAM" id="Phobius"/>
    </source>
</evidence>
<dbReference type="Proteomes" id="UP000239685">
    <property type="component" value="Unassembled WGS sequence"/>
</dbReference>
<keyword evidence="1" id="KW-0812">Transmembrane</keyword>
<name>A0A855N9V3_CAMHY</name>
<comment type="caution">
    <text evidence="2">The sequence shown here is derived from an EMBL/GenBank/DDBJ whole genome shotgun (WGS) entry which is preliminary data.</text>
</comment>